<dbReference type="PANTHER" id="PTHR45348:SF2">
    <property type="entry name" value="ZINC-TYPE ALCOHOL DEHYDROGENASE-LIKE PROTEIN C2E1P3.01"/>
    <property type="match status" value="1"/>
</dbReference>
<dbReference type="InterPro" id="IPR011032">
    <property type="entry name" value="GroES-like_sf"/>
</dbReference>
<dbReference type="InterPro" id="IPR013149">
    <property type="entry name" value="ADH-like_C"/>
</dbReference>
<sequence length="341" mass="36083">MSPNEAAWIPAASEPYVVDSAPAPKPGPREVVIKNHAVAINPVDWKIQYFSGSYLKNYPFILGTDVAGTVEEVGEKVTKFKKGQRVIAHLVGLKTFEPANGAFQLYPVSDERLTAVIPDSLSFAQAAVLPISISTATTGLYSPDNLNLPLPSESPKPTGKTLLLWGGASSVGTVVIQLAVASGLRVVATASPANHQLLKDLGASAVFDYKSPTVVEEIVKELKDTEIAGIYDAITSDQSLEPVAAIARQLGSHDIATVNYRESSPDGVNLKMVICFATAFPPHEKIGEAVWGEFVPKALASGQLQAKLEPFVVGHGLGDIQRAVDLQKAGVSAKKVVVALI</sequence>
<evidence type="ECO:0000259" key="5">
    <source>
        <dbReference type="SMART" id="SM00829"/>
    </source>
</evidence>
<dbReference type="STRING" id="1392250.A0A2I2FUK4"/>
<dbReference type="GO" id="GO:0000166">
    <property type="term" value="F:nucleotide binding"/>
    <property type="evidence" value="ECO:0007669"/>
    <property type="project" value="UniProtKB-KW"/>
</dbReference>
<evidence type="ECO:0000313" key="7">
    <source>
        <dbReference type="Proteomes" id="UP000234275"/>
    </source>
</evidence>
<dbReference type="Gene3D" id="3.90.180.10">
    <property type="entry name" value="Medium-chain alcohol dehydrogenases, catalytic domain"/>
    <property type="match status" value="1"/>
</dbReference>
<gene>
    <name evidence="6" type="ORF">P170DRAFT_440557</name>
</gene>
<dbReference type="InterPro" id="IPR020843">
    <property type="entry name" value="ER"/>
</dbReference>
<dbReference type="Pfam" id="PF00107">
    <property type="entry name" value="ADH_zinc_N"/>
    <property type="match status" value="1"/>
</dbReference>
<dbReference type="GO" id="GO:0016651">
    <property type="term" value="F:oxidoreductase activity, acting on NAD(P)H"/>
    <property type="evidence" value="ECO:0007669"/>
    <property type="project" value="InterPro"/>
</dbReference>
<dbReference type="Gene3D" id="3.40.50.720">
    <property type="entry name" value="NAD(P)-binding Rossmann-like Domain"/>
    <property type="match status" value="1"/>
</dbReference>
<dbReference type="GeneID" id="36557804"/>
<dbReference type="Proteomes" id="UP000234275">
    <property type="component" value="Unassembled WGS sequence"/>
</dbReference>
<reference evidence="6 7" key="1">
    <citation type="submission" date="2016-12" db="EMBL/GenBank/DDBJ databases">
        <title>The genomes of Aspergillus section Nigri reveals drivers in fungal speciation.</title>
        <authorList>
            <consortium name="DOE Joint Genome Institute"/>
            <person name="Vesth T.C."/>
            <person name="Nybo J."/>
            <person name="Theobald S."/>
            <person name="Brandl J."/>
            <person name="Frisvad J.C."/>
            <person name="Nielsen K.F."/>
            <person name="Lyhne E.K."/>
            <person name="Kogle M.E."/>
            <person name="Kuo A."/>
            <person name="Riley R."/>
            <person name="Clum A."/>
            <person name="Nolan M."/>
            <person name="Lipzen A."/>
            <person name="Salamov A."/>
            <person name="Henrissat B."/>
            <person name="Wiebenga A."/>
            <person name="De Vries R.P."/>
            <person name="Grigoriev I.V."/>
            <person name="Mortensen U.H."/>
            <person name="Andersen M.R."/>
            <person name="Baker S.E."/>
        </authorList>
    </citation>
    <scope>NUCLEOTIDE SEQUENCE [LARGE SCALE GENOMIC DNA]</scope>
    <source>
        <strain evidence="6 7">IBT 23096</strain>
    </source>
</reference>
<dbReference type="SMART" id="SM00829">
    <property type="entry name" value="PKS_ER"/>
    <property type="match status" value="1"/>
</dbReference>
<keyword evidence="2" id="KW-0547">Nucleotide-binding</keyword>
<dbReference type="RefSeq" id="XP_024699548.1">
    <property type="nucleotide sequence ID" value="XM_024850105.1"/>
</dbReference>
<keyword evidence="3" id="KW-0521">NADP</keyword>
<name>A0A2I2FUK4_9EURO</name>
<keyword evidence="7" id="KW-1185">Reference proteome</keyword>
<comment type="caution">
    <text evidence="6">The sequence shown here is derived from an EMBL/GenBank/DDBJ whole genome shotgun (WGS) entry which is preliminary data.</text>
</comment>
<dbReference type="OrthoDB" id="48317at2759"/>
<evidence type="ECO:0000256" key="4">
    <source>
        <dbReference type="ARBA" id="ARBA00023002"/>
    </source>
</evidence>
<dbReference type="Pfam" id="PF08240">
    <property type="entry name" value="ADH_N"/>
    <property type="match status" value="1"/>
</dbReference>
<feature type="domain" description="Enoyl reductase (ER)" evidence="5">
    <location>
        <begin position="11"/>
        <end position="338"/>
    </location>
</feature>
<evidence type="ECO:0000313" key="6">
    <source>
        <dbReference type="EMBL" id="PLB44246.1"/>
    </source>
</evidence>
<evidence type="ECO:0000256" key="2">
    <source>
        <dbReference type="ARBA" id="ARBA00022741"/>
    </source>
</evidence>
<proteinExistence type="inferred from homology"/>
<organism evidence="6 7">
    <name type="scientific">Aspergillus steynii IBT 23096</name>
    <dbReference type="NCBI Taxonomy" id="1392250"/>
    <lineage>
        <taxon>Eukaryota</taxon>
        <taxon>Fungi</taxon>
        <taxon>Dikarya</taxon>
        <taxon>Ascomycota</taxon>
        <taxon>Pezizomycotina</taxon>
        <taxon>Eurotiomycetes</taxon>
        <taxon>Eurotiomycetidae</taxon>
        <taxon>Eurotiales</taxon>
        <taxon>Aspergillaceae</taxon>
        <taxon>Aspergillus</taxon>
        <taxon>Aspergillus subgen. Circumdati</taxon>
    </lineage>
</organism>
<dbReference type="EMBL" id="MSFO01000009">
    <property type="protein sequence ID" value="PLB44246.1"/>
    <property type="molecule type" value="Genomic_DNA"/>
</dbReference>
<evidence type="ECO:0000256" key="3">
    <source>
        <dbReference type="ARBA" id="ARBA00022857"/>
    </source>
</evidence>
<dbReference type="CDD" id="cd08249">
    <property type="entry name" value="enoyl_reductase_like"/>
    <property type="match status" value="1"/>
</dbReference>
<dbReference type="SUPFAM" id="SSF50129">
    <property type="entry name" value="GroES-like"/>
    <property type="match status" value="1"/>
</dbReference>
<dbReference type="InterPro" id="IPR036291">
    <property type="entry name" value="NAD(P)-bd_dom_sf"/>
</dbReference>
<dbReference type="AlphaFoldDB" id="A0A2I2FUK4"/>
<protein>
    <submittedName>
        <fullName evidence="6">GroES-like protein</fullName>
    </submittedName>
</protein>
<keyword evidence="4" id="KW-0560">Oxidoreductase</keyword>
<dbReference type="VEuPathDB" id="FungiDB:P170DRAFT_440557"/>
<comment type="similarity">
    <text evidence="1">Belongs to the zinc-containing alcohol dehydrogenase family.</text>
</comment>
<dbReference type="SUPFAM" id="SSF51735">
    <property type="entry name" value="NAD(P)-binding Rossmann-fold domains"/>
    <property type="match status" value="1"/>
</dbReference>
<dbReference type="PANTHER" id="PTHR45348">
    <property type="entry name" value="HYPOTHETICAL OXIDOREDUCTASE (EUROFUNG)"/>
    <property type="match status" value="1"/>
</dbReference>
<dbReference type="InterPro" id="IPR013154">
    <property type="entry name" value="ADH-like_N"/>
</dbReference>
<evidence type="ECO:0000256" key="1">
    <source>
        <dbReference type="ARBA" id="ARBA00008072"/>
    </source>
</evidence>
<dbReference type="InterPro" id="IPR047122">
    <property type="entry name" value="Trans-enoyl_RdTase-like"/>
</dbReference>
<accession>A0A2I2FUK4</accession>